<evidence type="ECO:0000313" key="2">
    <source>
        <dbReference type="EMBL" id="MFC7191665.1"/>
    </source>
</evidence>
<gene>
    <name evidence="2" type="ORF">ACFQL7_18970</name>
</gene>
<proteinExistence type="predicted"/>
<feature type="transmembrane region" description="Helical" evidence="1">
    <location>
        <begin position="55"/>
        <end position="75"/>
    </location>
</feature>
<keyword evidence="1" id="KW-1133">Transmembrane helix</keyword>
<accession>A0ABD5YW08</accession>
<keyword evidence="1" id="KW-0812">Transmembrane</keyword>
<evidence type="ECO:0000313" key="3">
    <source>
        <dbReference type="Proteomes" id="UP001596417"/>
    </source>
</evidence>
<keyword evidence="1" id="KW-0472">Membrane</keyword>
<name>A0ABD5YW08_9EURY</name>
<feature type="transmembrane region" description="Helical" evidence="1">
    <location>
        <begin position="15"/>
        <end position="43"/>
    </location>
</feature>
<dbReference type="GeneID" id="76201427"/>
<dbReference type="Proteomes" id="UP001596417">
    <property type="component" value="Unassembled WGS sequence"/>
</dbReference>
<sequence length="120" mass="13668">MIDSLREEYGGQIELAVIFVVMIVVYFYIVHPILLDVAPFLAFRSSEGFDRRSGGLGPFSLAATVLAGIFFYHSIRYMVEFSITSFLLNTGLLFLILVPNTLLPERLHPENIEDLQKREK</sequence>
<evidence type="ECO:0000256" key="1">
    <source>
        <dbReference type="SAM" id="Phobius"/>
    </source>
</evidence>
<comment type="caution">
    <text evidence="2">The sequence shown here is derived from an EMBL/GenBank/DDBJ whole genome shotgun (WGS) entry which is preliminary data.</text>
</comment>
<reference evidence="2 3" key="1">
    <citation type="journal article" date="2019" name="Int. J. Syst. Evol. Microbiol.">
        <title>The Global Catalogue of Microorganisms (GCM) 10K type strain sequencing project: providing services to taxonomists for standard genome sequencing and annotation.</title>
        <authorList>
            <consortium name="The Broad Institute Genomics Platform"/>
            <consortium name="The Broad Institute Genome Sequencing Center for Infectious Disease"/>
            <person name="Wu L."/>
            <person name="Ma J."/>
        </authorList>
    </citation>
    <scope>NUCLEOTIDE SEQUENCE [LARGE SCALE GENOMIC DNA]</scope>
    <source>
        <strain evidence="2 3">RDMS1</strain>
    </source>
</reference>
<feature type="transmembrane region" description="Helical" evidence="1">
    <location>
        <begin position="81"/>
        <end position="98"/>
    </location>
</feature>
<keyword evidence="3" id="KW-1185">Reference proteome</keyword>
<dbReference type="AlphaFoldDB" id="A0ABD5YW08"/>
<organism evidence="2 3">
    <name type="scientific">Halocatena marina</name>
    <dbReference type="NCBI Taxonomy" id="2934937"/>
    <lineage>
        <taxon>Archaea</taxon>
        <taxon>Methanobacteriati</taxon>
        <taxon>Methanobacteriota</taxon>
        <taxon>Stenosarchaea group</taxon>
        <taxon>Halobacteria</taxon>
        <taxon>Halobacteriales</taxon>
        <taxon>Natronomonadaceae</taxon>
        <taxon>Halocatena</taxon>
    </lineage>
</organism>
<protein>
    <submittedName>
        <fullName evidence="2">Uncharacterized protein</fullName>
    </submittedName>
</protein>
<dbReference type="RefSeq" id="WP_264555518.1">
    <property type="nucleotide sequence ID" value="NZ_CP109979.1"/>
</dbReference>
<dbReference type="EMBL" id="JBHTAX010000001">
    <property type="protein sequence ID" value="MFC7191665.1"/>
    <property type="molecule type" value="Genomic_DNA"/>
</dbReference>